<comment type="subcellular location">
    <subcellularLocation>
        <location evidence="1">Cell membrane</location>
        <topology evidence="1">Multi-pass membrane protein</topology>
    </subcellularLocation>
</comment>
<evidence type="ECO:0000256" key="2">
    <source>
        <dbReference type="ARBA" id="ARBA00022475"/>
    </source>
</evidence>
<sequence length="218" mass="24099">MTGILKKLAGETAIYGLSTILARMINFFFVPIYTRVLTQGSYGSYTEIMSYIAVLQVVLALGLETGCFRFANKLKGEIGENASYSPFSTAFIIVGAVSLLFFAATAVFAAPLSHFIDCDSYKAVIYFVAGILVSDSVTAILFAKLRYEQKAFKFAIFKTIKIVSETGFNLLLFFILPGWAARNPDSWLLKVIPPEPHFSYIILAVFLSCMVCILLFLP</sequence>
<reference evidence="7" key="1">
    <citation type="submission" date="2020-10" db="EMBL/GenBank/DDBJ databases">
        <authorList>
            <person name="Gilroy R."/>
        </authorList>
    </citation>
    <scope>NUCLEOTIDE SEQUENCE</scope>
    <source>
        <strain evidence="7">15467</strain>
    </source>
</reference>
<evidence type="ECO:0000313" key="7">
    <source>
        <dbReference type="EMBL" id="MBO8428586.1"/>
    </source>
</evidence>
<dbReference type="InterPro" id="IPR050833">
    <property type="entry name" value="Poly_Biosynth_Transport"/>
</dbReference>
<dbReference type="AlphaFoldDB" id="A0A9D9GXF2"/>
<keyword evidence="2" id="KW-1003">Cell membrane</keyword>
<comment type="caution">
    <text evidence="7">The sequence shown here is derived from an EMBL/GenBank/DDBJ whole genome shotgun (WGS) entry which is preliminary data.</text>
</comment>
<protein>
    <submittedName>
        <fullName evidence="7">Oligosaccharide flippase family protein</fullName>
    </submittedName>
</protein>
<keyword evidence="3 6" id="KW-0812">Transmembrane</keyword>
<feature type="non-terminal residue" evidence="7">
    <location>
        <position position="218"/>
    </location>
</feature>
<evidence type="ECO:0000256" key="1">
    <source>
        <dbReference type="ARBA" id="ARBA00004651"/>
    </source>
</evidence>
<dbReference type="PANTHER" id="PTHR30250:SF11">
    <property type="entry name" value="O-ANTIGEN TRANSPORTER-RELATED"/>
    <property type="match status" value="1"/>
</dbReference>
<feature type="transmembrane region" description="Helical" evidence="6">
    <location>
        <begin position="197"/>
        <end position="217"/>
    </location>
</feature>
<accession>A0A9D9GXF2</accession>
<name>A0A9D9GXF2_9BACT</name>
<evidence type="ECO:0000256" key="4">
    <source>
        <dbReference type="ARBA" id="ARBA00022989"/>
    </source>
</evidence>
<feature type="transmembrane region" description="Helical" evidence="6">
    <location>
        <begin position="89"/>
        <end position="111"/>
    </location>
</feature>
<proteinExistence type="predicted"/>
<evidence type="ECO:0000256" key="5">
    <source>
        <dbReference type="ARBA" id="ARBA00023136"/>
    </source>
</evidence>
<dbReference type="EMBL" id="JADINB010000034">
    <property type="protein sequence ID" value="MBO8428586.1"/>
    <property type="molecule type" value="Genomic_DNA"/>
</dbReference>
<evidence type="ECO:0000256" key="3">
    <source>
        <dbReference type="ARBA" id="ARBA00022692"/>
    </source>
</evidence>
<dbReference type="GO" id="GO:0005886">
    <property type="term" value="C:plasma membrane"/>
    <property type="evidence" value="ECO:0007669"/>
    <property type="project" value="UniProtKB-SubCell"/>
</dbReference>
<reference evidence="7" key="2">
    <citation type="journal article" date="2021" name="PeerJ">
        <title>Extensive microbial diversity within the chicken gut microbiome revealed by metagenomics and culture.</title>
        <authorList>
            <person name="Gilroy R."/>
            <person name="Ravi A."/>
            <person name="Getino M."/>
            <person name="Pursley I."/>
            <person name="Horton D.L."/>
            <person name="Alikhan N.F."/>
            <person name="Baker D."/>
            <person name="Gharbi K."/>
            <person name="Hall N."/>
            <person name="Watson M."/>
            <person name="Adriaenssens E.M."/>
            <person name="Foster-Nyarko E."/>
            <person name="Jarju S."/>
            <person name="Secka A."/>
            <person name="Antonio M."/>
            <person name="Oren A."/>
            <person name="Chaudhuri R.R."/>
            <person name="La Ragione R."/>
            <person name="Hildebrand F."/>
            <person name="Pallen M.J."/>
        </authorList>
    </citation>
    <scope>NUCLEOTIDE SEQUENCE</scope>
    <source>
        <strain evidence="7">15467</strain>
    </source>
</reference>
<keyword evidence="4 6" id="KW-1133">Transmembrane helix</keyword>
<evidence type="ECO:0000313" key="8">
    <source>
        <dbReference type="Proteomes" id="UP000823635"/>
    </source>
</evidence>
<evidence type="ECO:0000256" key="6">
    <source>
        <dbReference type="SAM" id="Phobius"/>
    </source>
</evidence>
<feature type="transmembrane region" description="Helical" evidence="6">
    <location>
        <begin position="155"/>
        <end position="177"/>
    </location>
</feature>
<keyword evidence="5 6" id="KW-0472">Membrane</keyword>
<organism evidence="7 8">
    <name type="scientific">Candidatus Egerieousia excrementavium</name>
    <dbReference type="NCBI Taxonomy" id="2840778"/>
    <lineage>
        <taxon>Bacteria</taxon>
        <taxon>Pseudomonadati</taxon>
        <taxon>Bacteroidota</taxon>
        <taxon>Bacteroidia</taxon>
        <taxon>Bacteroidales</taxon>
        <taxon>Candidatus Egerieousia</taxon>
    </lineage>
</organism>
<dbReference type="Proteomes" id="UP000823635">
    <property type="component" value="Unassembled WGS sequence"/>
</dbReference>
<feature type="transmembrane region" description="Helical" evidence="6">
    <location>
        <begin position="12"/>
        <end position="33"/>
    </location>
</feature>
<gene>
    <name evidence="7" type="ORF">IAC68_01445</name>
</gene>
<feature type="transmembrane region" description="Helical" evidence="6">
    <location>
        <begin position="123"/>
        <end position="143"/>
    </location>
</feature>
<feature type="transmembrane region" description="Helical" evidence="6">
    <location>
        <begin position="48"/>
        <end position="68"/>
    </location>
</feature>
<dbReference type="PANTHER" id="PTHR30250">
    <property type="entry name" value="PST FAMILY PREDICTED COLANIC ACID TRANSPORTER"/>
    <property type="match status" value="1"/>
</dbReference>